<dbReference type="GO" id="GO:0060090">
    <property type="term" value="F:molecular adaptor activity"/>
    <property type="evidence" value="ECO:0007669"/>
    <property type="project" value="TreeGrafter"/>
</dbReference>
<dbReference type="Pfam" id="PF03359">
    <property type="entry name" value="GKAP"/>
    <property type="match status" value="1"/>
</dbReference>
<dbReference type="Proteomes" id="UP001152795">
    <property type="component" value="Unassembled WGS sequence"/>
</dbReference>
<gene>
    <name evidence="3" type="ORF">PACLA_8A071844</name>
</gene>
<dbReference type="GO" id="GO:0099572">
    <property type="term" value="C:postsynaptic specialization"/>
    <property type="evidence" value="ECO:0007669"/>
    <property type="project" value="TreeGrafter"/>
</dbReference>
<reference evidence="3" key="1">
    <citation type="submission" date="2020-04" db="EMBL/GenBank/DDBJ databases">
        <authorList>
            <person name="Alioto T."/>
            <person name="Alioto T."/>
            <person name="Gomez Garrido J."/>
        </authorList>
    </citation>
    <scope>NUCLEOTIDE SEQUENCE</scope>
    <source>
        <strain evidence="3">A484AB</strain>
    </source>
</reference>
<dbReference type="AlphaFoldDB" id="A0A7D9DXT0"/>
<accession>A0A7D9DXT0</accession>
<dbReference type="EMBL" id="CACRXK020002923">
    <property type="protein sequence ID" value="CAB3996675.1"/>
    <property type="molecule type" value="Genomic_DNA"/>
</dbReference>
<evidence type="ECO:0000256" key="2">
    <source>
        <dbReference type="SAM" id="MobiDB-lite"/>
    </source>
</evidence>
<dbReference type="PANTHER" id="PTHR12353">
    <property type="entry name" value="DISKS LARGE-ASSOCIATED PROTEIN DAP SAP90/PSD-95-ASSOCIATED PROTEIN"/>
    <property type="match status" value="1"/>
</dbReference>
<protein>
    <submittedName>
        <fullName evidence="3">Disks large-associated 1-like</fullName>
    </submittedName>
</protein>
<dbReference type="InterPro" id="IPR005026">
    <property type="entry name" value="SAPAP"/>
</dbReference>
<dbReference type="GO" id="GO:0098978">
    <property type="term" value="C:glutamatergic synapse"/>
    <property type="evidence" value="ECO:0007669"/>
    <property type="project" value="TreeGrafter"/>
</dbReference>
<dbReference type="GO" id="GO:0023052">
    <property type="term" value="P:signaling"/>
    <property type="evidence" value="ECO:0007669"/>
    <property type="project" value="InterPro"/>
</dbReference>
<evidence type="ECO:0000313" key="4">
    <source>
        <dbReference type="Proteomes" id="UP001152795"/>
    </source>
</evidence>
<sequence length="294" mass="32577">MNGCVCVHGQDVLNRNPFYPMAKNDTSSSIPNGDEPSSPCRDEMFSVRSRILKTPAKNSNASVCNGTNGDLDNYIGEESSGVYFAKKLDEVEQRISKLCFAVQLQMWENSPPEEVKGKIRAATGKARLLLSSKFKQFKDLCDLNAGLITSTDGKIPTKTDLEGFWDLVMLQVVDVDSHFEKIEKLRKNNWIDVEPEEPKTPKSPTPKGGKISPKKKNSQTRANASSNSAKKSSKEGEAKKRQEARKRLAEAKKAARKRLVQSPSSDGGDVIICSTPPRKPESMCSILKRELFIL</sequence>
<keyword evidence="4" id="KW-1185">Reference proteome</keyword>
<organism evidence="3 4">
    <name type="scientific">Paramuricea clavata</name>
    <name type="common">Red gorgonian</name>
    <name type="synonym">Violescent sea-whip</name>
    <dbReference type="NCBI Taxonomy" id="317549"/>
    <lineage>
        <taxon>Eukaryota</taxon>
        <taxon>Metazoa</taxon>
        <taxon>Cnidaria</taxon>
        <taxon>Anthozoa</taxon>
        <taxon>Octocorallia</taxon>
        <taxon>Malacalcyonacea</taxon>
        <taxon>Plexauridae</taxon>
        <taxon>Paramuricea</taxon>
    </lineage>
</organism>
<dbReference type="OrthoDB" id="10023951at2759"/>
<dbReference type="PANTHER" id="PTHR12353:SF31">
    <property type="entry name" value="LD44824P"/>
    <property type="match status" value="1"/>
</dbReference>
<feature type="region of interest" description="Disordered" evidence="2">
    <location>
        <begin position="193"/>
        <end position="280"/>
    </location>
</feature>
<proteinExistence type="inferred from homology"/>
<name>A0A7D9DXT0_PARCT</name>
<comment type="caution">
    <text evidence="3">The sequence shown here is derived from an EMBL/GenBank/DDBJ whole genome shotgun (WGS) entry which is preliminary data.</text>
</comment>
<evidence type="ECO:0000256" key="1">
    <source>
        <dbReference type="ARBA" id="ARBA00008839"/>
    </source>
</evidence>
<feature type="region of interest" description="Disordered" evidence="2">
    <location>
        <begin position="20"/>
        <end position="39"/>
    </location>
</feature>
<evidence type="ECO:0000313" key="3">
    <source>
        <dbReference type="EMBL" id="CAB3996675.1"/>
    </source>
</evidence>
<comment type="similarity">
    <text evidence="1">Belongs to the SAPAP family.</text>
</comment>
<feature type="compositionally biased region" description="Basic and acidic residues" evidence="2">
    <location>
        <begin position="232"/>
        <end position="253"/>
    </location>
</feature>